<dbReference type="Proteomes" id="UP000235220">
    <property type="component" value="Chromosome 13"/>
</dbReference>
<dbReference type="GO" id="GO:0006355">
    <property type="term" value="P:regulation of DNA-templated transcription"/>
    <property type="evidence" value="ECO:0000318"/>
    <property type="project" value="GO_Central"/>
</dbReference>
<evidence type="ECO:0000256" key="2">
    <source>
        <dbReference type="ARBA" id="ARBA00022723"/>
    </source>
</evidence>
<evidence type="ECO:0000256" key="6">
    <source>
        <dbReference type="ARBA" id="ARBA00023015"/>
    </source>
</evidence>
<keyword evidence="3" id="KW-0677">Repeat</keyword>
<feature type="region of interest" description="Disordered" evidence="9">
    <location>
        <begin position="111"/>
        <end position="166"/>
    </location>
</feature>
<accession>A0A2I4E7A5</accession>
<dbReference type="GO" id="GO:0000976">
    <property type="term" value="F:transcription cis-regulatory region binding"/>
    <property type="evidence" value="ECO:0007669"/>
    <property type="project" value="UniProtKB-ARBA"/>
</dbReference>
<dbReference type="Pfam" id="PF00643">
    <property type="entry name" value="zf-B_box"/>
    <property type="match status" value="1"/>
</dbReference>
<dbReference type="PANTHER" id="PTHR31832">
    <property type="entry name" value="B-BOX ZINC FINGER PROTEIN 22"/>
    <property type="match status" value="1"/>
</dbReference>
<dbReference type="GO" id="GO:0008270">
    <property type="term" value="F:zinc ion binding"/>
    <property type="evidence" value="ECO:0007669"/>
    <property type="project" value="UniProtKB-KW"/>
</dbReference>
<dbReference type="PROSITE" id="PS50119">
    <property type="entry name" value="ZF_BBOX"/>
    <property type="match status" value="2"/>
</dbReference>
<evidence type="ECO:0000313" key="11">
    <source>
        <dbReference type="RefSeq" id="XP_018815283.1"/>
    </source>
</evidence>
<evidence type="ECO:0000256" key="8">
    <source>
        <dbReference type="ARBA" id="ARBA00023242"/>
    </source>
</evidence>
<dbReference type="FunFam" id="3.30.160.60:FF:000856">
    <property type="entry name" value="B-box zinc finger protein 21"/>
    <property type="match status" value="1"/>
</dbReference>
<evidence type="ECO:0000256" key="4">
    <source>
        <dbReference type="ARBA" id="ARBA00022771"/>
    </source>
</evidence>
<dbReference type="InterPro" id="IPR000315">
    <property type="entry name" value="Znf_B-box"/>
</dbReference>
<comment type="subcellular location">
    <subcellularLocation>
        <location evidence="1">Nucleus</location>
    </subcellularLocation>
</comment>
<keyword evidence="8" id="KW-0539">Nucleus</keyword>
<evidence type="ECO:0000256" key="3">
    <source>
        <dbReference type="ARBA" id="ARBA00022737"/>
    </source>
</evidence>
<dbReference type="CDD" id="cd19821">
    <property type="entry name" value="Bbox1_BBX-like"/>
    <property type="match status" value="2"/>
</dbReference>
<keyword evidence="7" id="KW-0804">Transcription</keyword>
<keyword evidence="5" id="KW-0862">Zinc</keyword>
<evidence type="ECO:0000256" key="1">
    <source>
        <dbReference type="ARBA" id="ARBA00004123"/>
    </source>
</evidence>
<dbReference type="GeneID" id="108986927"/>
<dbReference type="InterPro" id="IPR049808">
    <property type="entry name" value="CONSTANS-like_Bbox1"/>
</dbReference>
<feature type="compositionally biased region" description="Polar residues" evidence="9">
    <location>
        <begin position="148"/>
        <end position="166"/>
    </location>
</feature>
<dbReference type="GO" id="GO:0009640">
    <property type="term" value="P:photomorphogenesis"/>
    <property type="evidence" value="ECO:0000318"/>
    <property type="project" value="GO_Central"/>
</dbReference>
<evidence type="ECO:0000256" key="5">
    <source>
        <dbReference type="ARBA" id="ARBA00022833"/>
    </source>
</evidence>
<dbReference type="Gramene" id="Jr13_08080_p1">
    <property type="protein sequence ID" value="cds.Jr13_08080_p1"/>
    <property type="gene ID" value="Jr13_08080"/>
</dbReference>
<feature type="compositionally biased region" description="Basic and acidic residues" evidence="9">
    <location>
        <begin position="127"/>
        <end position="141"/>
    </location>
</feature>
<keyword evidence="10" id="KW-1185">Reference proteome</keyword>
<keyword evidence="6" id="KW-0805">Transcription regulation</keyword>
<keyword evidence="2" id="KW-0479">Metal-binding</keyword>
<evidence type="ECO:0000256" key="7">
    <source>
        <dbReference type="ARBA" id="ARBA00023163"/>
    </source>
</evidence>
<name>A0A2I4E7A5_JUGRE</name>
<feature type="compositionally biased region" description="Polar residues" evidence="9">
    <location>
        <begin position="111"/>
        <end position="124"/>
    </location>
</feature>
<dbReference type="SMART" id="SM00336">
    <property type="entry name" value="BBOX"/>
    <property type="match status" value="2"/>
</dbReference>
<dbReference type="RefSeq" id="XP_018815283.1">
    <property type="nucleotide sequence ID" value="XM_018959738.2"/>
</dbReference>
<sequence>MKIQCGVCHKGEATVFCPADEAALCYGCDNSIHHANKLAGKHTRFSLIHPSLEELPICDICQERRAFLFCKEDRAILCRECDVPIHKANEHTQKHDRFLLTGVKLHASSSLYPTPTSSNGSEANIDTEIRSPESSSRKRPDTFPNELFLSSPSGNANPTASKVEENQINDSTASISTSSISEYLMETLPGWRVEDLLDPAFPANGFCKSFDQSLPLVDQDLERNMGSFPSEDSGIWIPQVLPQFHLFPQADFLNGFKESAKTTDVKVSSQKWSDDGFTVPQISPPSKKSRRFR</sequence>
<dbReference type="KEGG" id="jre:108986927"/>
<proteinExistence type="predicted"/>
<dbReference type="PANTHER" id="PTHR31832:SF87">
    <property type="entry name" value="B-BOX ZINC FINGER PROTEIN 20"/>
    <property type="match status" value="1"/>
</dbReference>
<dbReference type="InterPro" id="IPR051979">
    <property type="entry name" value="B-box_zinc_finger"/>
</dbReference>
<keyword evidence="4" id="KW-0863">Zinc-finger</keyword>
<dbReference type="Gene3D" id="3.30.160.60">
    <property type="entry name" value="Classic Zinc Finger"/>
    <property type="match status" value="1"/>
</dbReference>
<organism evidence="10 11">
    <name type="scientific">Juglans regia</name>
    <name type="common">English walnut</name>
    <dbReference type="NCBI Taxonomy" id="51240"/>
    <lineage>
        <taxon>Eukaryota</taxon>
        <taxon>Viridiplantae</taxon>
        <taxon>Streptophyta</taxon>
        <taxon>Embryophyta</taxon>
        <taxon>Tracheophyta</taxon>
        <taxon>Spermatophyta</taxon>
        <taxon>Magnoliopsida</taxon>
        <taxon>eudicotyledons</taxon>
        <taxon>Gunneridae</taxon>
        <taxon>Pentapetalae</taxon>
        <taxon>rosids</taxon>
        <taxon>fabids</taxon>
        <taxon>Fagales</taxon>
        <taxon>Juglandaceae</taxon>
        <taxon>Juglans</taxon>
    </lineage>
</organism>
<dbReference type="AlphaFoldDB" id="A0A2I4E7A5"/>
<evidence type="ECO:0000256" key="9">
    <source>
        <dbReference type="SAM" id="MobiDB-lite"/>
    </source>
</evidence>
<feature type="region of interest" description="Disordered" evidence="9">
    <location>
        <begin position="268"/>
        <end position="293"/>
    </location>
</feature>
<evidence type="ECO:0000313" key="10">
    <source>
        <dbReference type="Proteomes" id="UP000235220"/>
    </source>
</evidence>
<dbReference type="GO" id="GO:0005634">
    <property type="term" value="C:nucleus"/>
    <property type="evidence" value="ECO:0000318"/>
    <property type="project" value="GO_Central"/>
</dbReference>
<protein>
    <submittedName>
        <fullName evidence="11">B-box zinc finger protein 20-like isoform X1</fullName>
    </submittedName>
</protein>
<dbReference type="OrthoDB" id="153872at2759"/>
<gene>
    <name evidence="11" type="primary">LOC108986927</name>
</gene>
<reference evidence="11" key="1">
    <citation type="submission" date="2025-08" db="UniProtKB">
        <authorList>
            <consortium name="RefSeq"/>
        </authorList>
    </citation>
    <scope>IDENTIFICATION</scope>
    <source>
        <tissue evidence="11">Leaves</tissue>
    </source>
</reference>